<proteinExistence type="predicted"/>
<comment type="caution">
    <text evidence="1">The sequence shown here is derived from an EMBL/GenBank/DDBJ whole genome shotgun (WGS) entry which is preliminary data.</text>
</comment>
<protein>
    <submittedName>
        <fullName evidence="1">Uncharacterized protein</fullName>
    </submittedName>
</protein>
<sequence>MDRSDPKKVEDREATTQNPAFASHLTDNPVSDPARGLSKHSDDTIADLEKETATEADTDRHHAWNTTIAPVIAPFGLDSAST</sequence>
<reference evidence="1" key="1">
    <citation type="submission" date="2024-09" db="EMBL/GenBank/DDBJ databases">
        <title>Black Yeasts Isolated from many extreme environments.</title>
        <authorList>
            <person name="Coleine C."/>
            <person name="Stajich J.E."/>
            <person name="Selbmann L."/>
        </authorList>
    </citation>
    <scope>NUCLEOTIDE SEQUENCE</scope>
    <source>
        <strain evidence="1">CCFEE 5737</strain>
    </source>
</reference>
<organism evidence="1 2">
    <name type="scientific">Coniosporium uncinatum</name>
    <dbReference type="NCBI Taxonomy" id="93489"/>
    <lineage>
        <taxon>Eukaryota</taxon>
        <taxon>Fungi</taxon>
        <taxon>Dikarya</taxon>
        <taxon>Ascomycota</taxon>
        <taxon>Pezizomycotina</taxon>
        <taxon>Dothideomycetes</taxon>
        <taxon>Dothideomycetes incertae sedis</taxon>
        <taxon>Coniosporium</taxon>
    </lineage>
</organism>
<keyword evidence="2" id="KW-1185">Reference proteome</keyword>
<dbReference type="EMBL" id="JAWDJW010000794">
    <property type="protein sequence ID" value="KAK3080010.1"/>
    <property type="molecule type" value="Genomic_DNA"/>
</dbReference>
<dbReference type="Proteomes" id="UP001186974">
    <property type="component" value="Unassembled WGS sequence"/>
</dbReference>
<feature type="non-terminal residue" evidence="1">
    <location>
        <position position="82"/>
    </location>
</feature>
<accession>A0ACC3DTL2</accession>
<name>A0ACC3DTL2_9PEZI</name>
<gene>
    <name evidence="1" type="ORF">LTS18_003357</name>
</gene>
<evidence type="ECO:0000313" key="2">
    <source>
        <dbReference type="Proteomes" id="UP001186974"/>
    </source>
</evidence>
<evidence type="ECO:0000313" key="1">
    <source>
        <dbReference type="EMBL" id="KAK3080010.1"/>
    </source>
</evidence>